<feature type="region of interest" description="Disordered" evidence="1">
    <location>
        <begin position="179"/>
        <end position="218"/>
    </location>
</feature>
<evidence type="ECO:0000313" key="3">
    <source>
        <dbReference type="Proteomes" id="UP000677126"/>
    </source>
</evidence>
<dbReference type="Pfam" id="PF11939">
    <property type="entry name" value="NiFe-hyd_HybE"/>
    <property type="match status" value="1"/>
</dbReference>
<feature type="compositionally biased region" description="Basic and acidic residues" evidence="1">
    <location>
        <begin position="197"/>
        <end position="218"/>
    </location>
</feature>
<dbReference type="Proteomes" id="UP000677126">
    <property type="component" value="Chromosome"/>
</dbReference>
<reference evidence="2 3" key="1">
    <citation type="journal article" date="2021" name="Int. J. Syst. Evol. Microbiol.">
        <title>Novosphingobium decolorationis sp. nov., an aniline blue-decolourizing bacterium isolated from East Pacific sediment.</title>
        <authorList>
            <person name="Chen X."/>
            <person name="Dong B."/>
            <person name="Chen T."/>
            <person name="Ren N."/>
            <person name="Wang J."/>
            <person name="Xu Y."/>
            <person name="Yang J."/>
            <person name="Zhu S."/>
            <person name="Chen J."/>
        </authorList>
    </citation>
    <scope>NUCLEOTIDE SEQUENCE [LARGE SCALE GENOMIC DNA]</scope>
    <source>
        <strain evidence="2 3">502str22</strain>
    </source>
</reference>
<sequence length="218" mass="23483">MSDLSARIEGLYETIARTRMADIGILNPRLGVSMRGLRRYGENHVGILVTPWFMNLLFLPVNAPGSPGGGIPPRIGSSRTFALPSGTYEGIAGHELGLGWHWSCSLFSPMFEFADMEGAVETADVSLDLLFDAPEGARGNEAGQSGPSEEFRAAMVRPESHGTLDARLAAIEAREAEADAAAEAEARIAESPELETDAPRSLDRRALFGLRRSEEQQG</sequence>
<keyword evidence="3" id="KW-1185">Reference proteome</keyword>
<proteinExistence type="predicted"/>
<dbReference type="InterPro" id="IPR038530">
    <property type="entry name" value="NiFe-hyd_HybE_sf"/>
</dbReference>
<gene>
    <name evidence="2" type="primary">hybE</name>
    <name evidence="2" type="ORF">HT578_16810</name>
</gene>
<name>A0ABX8EBV2_9SPHN</name>
<evidence type="ECO:0000313" key="2">
    <source>
        <dbReference type="EMBL" id="QVM86288.1"/>
    </source>
</evidence>
<dbReference type="Gene3D" id="3.30.1460.40">
    <property type="entry name" value="[NiFe]-hydrogenase assembly chaperone, HybE"/>
    <property type="match status" value="1"/>
</dbReference>
<evidence type="ECO:0000256" key="1">
    <source>
        <dbReference type="SAM" id="MobiDB-lite"/>
    </source>
</evidence>
<dbReference type="EMBL" id="CP054856">
    <property type="protein sequence ID" value="QVM86288.1"/>
    <property type="molecule type" value="Genomic_DNA"/>
</dbReference>
<organism evidence="2 3">
    <name type="scientific">Novosphingobium decolorationis</name>
    <dbReference type="NCBI Taxonomy" id="2698673"/>
    <lineage>
        <taxon>Bacteria</taxon>
        <taxon>Pseudomonadati</taxon>
        <taxon>Pseudomonadota</taxon>
        <taxon>Alphaproteobacteria</taxon>
        <taxon>Sphingomonadales</taxon>
        <taxon>Sphingomonadaceae</taxon>
        <taxon>Novosphingobium</taxon>
    </lineage>
</organism>
<dbReference type="NCBIfam" id="TIGR03993">
    <property type="entry name" value="hydrog_HybE"/>
    <property type="match status" value="1"/>
</dbReference>
<protein>
    <submittedName>
        <fullName evidence="2">[NiFe]-hydrogenase assembly chaperone HybE</fullName>
    </submittedName>
</protein>
<accession>A0ABX8EBV2</accession>
<dbReference type="InterPro" id="IPR023994">
    <property type="entry name" value="NiFe-hyd_HybE"/>
</dbReference>